<feature type="non-terminal residue" evidence="1">
    <location>
        <position position="1"/>
    </location>
</feature>
<dbReference type="Proteomes" id="UP000018849">
    <property type="component" value="Unassembled WGS sequence"/>
</dbReference>
<sequence>YGCKTYKVSTAEQLHQALADARLQTVSTLIDIKVLPKTMIHNYLSWWRVGVAEVSTTGTTAQVYDTLNRELAKARQY</sequence>
<dbReference type="AlphaFoldDB" id="A0A656K1X3"/>
<reference evidence="1 2" key="1">
    <citation type="journal article" date="2013" name="PLoS Pathog.">
        <title>Genomic analysis of the Kiwifruit pathogen Pseudomonas syringae pv. actinidiae provides insight into the origins of an emergent plant disease.</title>
        <authorList>
            <person name="McCann H.C."/>
            <person name="Rikkerink E.H."/>
            <person name="Bertels F."/>
            <person name="Fiers M."/>
            <person name="Lu A."/>
            <person name="Rees-George J."/>
            <person name="Andersen M.T."/>
            <person name="Gleave A.P."/>
            <person name="Haubold B."/>
            <person name="Wohlers M.W."/>
            <person name="Guttman D.S."/>
            <person name="Wang P.W."/>
            <person name="Straub C."/>
            <person name="Vanneste J.L."/>
            <person name="Rainey P.B."/>
            <person name="Templeton M.D."/>
        </authorList>
    </citation>
    <scope>NUCLEOTIDE SEQUENCE [LARGE SCALE GENOMIC DNA]</scope>
    <source>
        <strain evidence="1 2">ICMP 19096</strain>
    </source>
</reference>
<evidence type="ECO:0000313" key="1">
    <source>
        <dbReference type="EMBL" id="EPN63762.1"/>
    </source>
</evidence>
<accession>A0A656K1X3</accession>
<gene>
    <name evidence="1" type="ORF">A245_11267</name>
</gene>
<proteinExistence type="predicted"/>
<name>A0A656K1X3_PSESF</name>
<organism evidence="1 2">
    <name type="scientific">Pseudomonas syringae pv. actinidiae ICMP 19096</name>
    <dbReference type="NCBI Taxonomy" id="1194405"/>
    <lineage>
        <taxon>Bacteria</taxon>
        <taxon>Pseudomonadati</taxon>
        <taxon>Pseudomonadota</taxon>
        <taxon>Gammaproteobacteria</taxon>
        <taxon>Pseudomonadales</taxon>
        <taxon>Pseudomonadaceae</taxon>
        <taxon>Pseudomonas</taxon>
        <taxon>Pseudomonas syringae</taxon>
    </lineage>
</organism>
<protein>
    <submittedName>
        <fullName evidence="1">IolD protein</fullName>
    </submittedName>
</protein>
<evidence type="ECO:0000313" key="2">
    <source>
        <dbReference type="Proteomes" id="UP000018849"/>
    </source>
</evidence>
<dbReference type="InterPro" id="IPR029061">
    <property type="entry name" value="THDP-binding"/>
</dbReference>
<dbReference type="EMBL" id="AOKF01000948">
    <property type="protein sequence ID" value="EPN63762.1"/>
    <property type="molecule type" value="Genomic_DNA"/>
</dbReference>
<comment type="caution">
    <text evidence="1">The sequence shown here is derived from an EMBL/GenBank/DDBJ whole genome shotgun (WGS) entry which is preliminary data.</text>
</comment>
<dbReference type="SUPFAM" id="SSF52518">
    <property type="entry name" value="Thiamin diphosphate-binding fold (THDP-binding)"/>
    <property type="match status" value="1"/>
</dbReference>